<dbReference type="GO" id="GO:0061630">
    <property type="term" value="F:ubiquitin protein ligase activity"/>
    <property type="evidence" value="ECO:0007669"/>
    <property type="project" value="UniProtKB-EC"/>
</dbReference>
<evidence type="ECO:0000256" key="4">
    <source>
        <dbReference type="ARBA" id="ARBA00022723"/>
    </source>
</evidence>
<dbReference type="GO" id="GO:0005829">
    <property type="term" value="C:cytosol"/>
    <property type="evidence" value="ECO:0007669"/>
    <property type="project" value="TreeGrafter"/>
</dbReference>
<keyword evidence="13" id="KW-1185">Reference proteome</keyword>
<evidence type="ECO:0000256" key="10">
    <source>
        <dbReference type="SAM" id="Phobius"/>
    </source>
</evidence>
<keyword evidence="3" id="KW-0808">Transferase</keyword>
<comment type="caution">
    <text evidence="12">The sequence shown here is derived from an EMBL/GenBank/DDBJ whole genome shotgun (WGS) entry which is preliminary data.</text>
</comment>
<evidence type="ECO:0000256" key="9">
    <source>
        <dbReference type="SAM" id="MobiDB-lite"/>
    </source>
</evidence>
<evidence type="ECO:0000256" key="6">
    <source>
        <dbReference type="ARBA" id="ARBA00022786"/>
    </source>
</evidence>
<keyword evidence="10" id="KW-0472">Membrane</keyword>
<dbReference type="AlphaFoldDB" id="A0A8X8A9J3"/>
<keyword evidence="7" id="KW-0862">Zinc</keyword>
<proteinExistence type="predicted"/>
<evidence type="ECO:0000256" key="7">
    <source>
        <dbReference type="ARBA" id="ARBA00022833"/>
    </source>
</evidence>
<evidence type="ECO:0000256" key="1">
    <source>
        <dbReference type="ARBA" id="ARBA00000900"/>
    </source>
</evidence>
<protein>
    <recommendedName>
        <fullName evidence="2">RING-type E3 ubiquitin transferase</fullName>
        <ecNumber evidence="2">2.3.2.27</ecNumber>
    </recommendedName>
</protein>
<keyword evidence="10" id="KW-1133">Transmembrane helix</keyword>
<evidence type="ECO:0000313" key="13">
    <source>
        <dbReference type="Proteomes" id="UP000886885"/>
    </source>
</evidence>
<dbReference type="Proteomes" id="UP000886885">
    <property type="component" value="Chromosome 3A"/>
</dbReference>
<keyword evidence="6" id="KW-0833">Ubl conjugation pathway</keyword>
<feature type="domain" description="RING-type" evidence="11">
    <location>
        <begin position="263"/>
        <end position="304"/>
    </location>
</feature>
<sequence length="314" mass="35261">MCLFFSESRSRTRKYTPRPLPPCQKRKNKTNSVKPLACLKTGHRFWRILLLSCLLILLLRCLYLLIVENSVGDWRIKREESYDDDEAVEEIENSMGGCCCGSAKGAADQFDNAPPFYYYSRTSEEHVSLSSHQAPGSVLQSTGLLVDTNLDTSVPDAYRPPPAPTPFDAAVGRPQTPGRLREVRGDKNHGALQTTTSASGQENTALNTRETLAKCEDAKDLDCKVQINSEPGSAKELEIELSKPVEPLVSATEEEEEEEEEDCPICLEEYDLENPKLTTKCEHHFHLSCILEWMERSESCPVCDKEMIFDPPID</sequence>
<accession>A0A8X8A9J3</accession>
<dbReference type="SMART" id="SM00184">
    <property type="entry name" value="RING"/>
    <property type="match status" value="1"/>
</dbReference>
<evidence type="ECO:0000256" key="8">
    <source>
        <dbReference type="PROSITE-ProRule" id="PRU00175"/>
    </source>
</evidence>
<reference evidence="12" key="1">
    <citation type="journal article" date="2020" name="bioRxiv">
        <title>Hybrid origin of Populus tomentosa Carr. identified through genome sequencing and phylogenomic analysis.</title>
        <authorList>
            <person name="An X."/>
            <person name="Gao K."/>
            <person name="Chen Z."/>
            <person name="Li J."/>
            <person name="Yang X."/>
            <person name="Yang X."/>
            <person name="Zhou J."/>
            <person name="Guo T."/>
            <person name="Zhao T."/>
            <person name="Huang S."/>
            <person name="Miao D."/>
            <person name="Khan W.U."/>
            <person name="Rao P."/>
            <person name="Ye M."/>
            <person name="Lei B."/>
            <person name="Liao W."/>
            <person name="Wang J."/>
            <person name="Ji L."/>
            <person name="Li Y."/>
            <person name="Guo B."/>
            <person name="Mustafa N.S."/>
            <person name="Li S."/>
            <person name="Yun Q."/>
            <person name="Keller S.R."/>
            <person name="Mao J."/>
            <person name="Zhang R."/>
            <person name="Strauss S.H."/>
        </authorList>
    </citation>
    <scope>NUCLEOTIDE SEQUENCE</scope>
    <source>
        <strain evidence="12">GM15</strain>
        <tissue evidence="12">Leaf</tissue>
    </source>
</reference>
<evidence type="ECO:0000256" key="2">
    <source>
        <dbReference type="ARBA" id="ARBA00012483"/>
    </source>
</evidence>
<dbReference type="PROSITE" id="PS50089">
    <property type="entry name" value="ZF_RING_2"/>
    <property type="match status" value="1"/>
</dbReference>
<dbReference type="PANTHER" id="PTHR46463:SF44">
    <property type="entry name" value="RING_U-BOX SUPERFAMILY PROTEIN"/>
    <property type="match status" value="1"/>
</dbReference>
<dbReference type="EC" id="2.3.2.27" evidence="2"/>
<dbReference type="GO" id="GO:0008270">
    <property type="term" value="F:zinc ion binding"/>
    <property type="evidence" value="ECO:0007669"/>
    <property type="project" value="UniProtKB-KW"/>
</dbReference>
<keyword evidence="10" id="KW-0812">Transmembrane</keyword>
<keyword evidence="5 8" id="KW-0863">Zinc-finger</keyword>
<organism evidence="12 13">
    <name type="scientific">Populus tomentosa</name>
    <name type="common">Chinese white poplar</name>
    <dbReference type="NCBI Taxonomy" id="118781"/>
    <lineage>
        <taxon>Eukaryota</taxon>
        <taxon>Viridiplantae</taxon>
        <taxon>Streptophyta</taxon>
        <taxon>Embryophyta</taxon>
        <taxon>Tracheophyta</taxon>
        <taxon>Spermatophyta</taxon>
        <taxon>Magnoliopsida</taxon>
        <taxon>eudicotyledons</taxon>
        <taxon>Gunneridae</taxon>
        <taxon>Pentapetalae</taxon>
        <taxon>rosids</taxon>
        <taxon>fabids</taxon>
        <taxon>Malpighiales</taxon>
        <taxon>Salicaceae</taxon>
        <taxon>Saliceae</taxon>
        <taxon>Populus</taxon>
    </lineage>
</organism>
<dbReference type="InterPro" id="IPR001841">
    <property type="entry name" value="Znf_RING"/>
</dbReference>
<keyword evidence="4" id="KW-0479">Metal-binding</keyword>
<dbReference type="OrthoDB" id="8062037at2759"/>
<evidence type="ECO:0000256" key="3">
    <source>
        <dbReference type="ARBA" id="ARBA00022679"/>
    </source>
</evidence>
<feature type="region of interest" description="Disordered" evidence="9">
    <location>
        <begin position="7"/>
        <end position="28"/>
    </location>
</feature>
<feature type="transmembrane region" description="Helical" evidence="10">
    <location>
        <begin position="45"/>
        <end position="67"/>
    </location>
</feature>
<dbReference type="Pfam" id="PF13639">
    <property type="entry name" value="zf-RING_2"/>
    <property type="match status" value="1"/>
</dbReference>
<gene>
    <name evidence="12" type="ORF">POTOM_012219</name>
</gene>
<comment type="catalytic activity">
    <reaction evidence="1">
        <text>S-ubiquitinyl-[E2 ubiquitin-conjugating enzyme]-L-cysteine + [acceptor protein]-L-lysine = [E2 ubiquitin-conjugating enzyme]-L-cysteine + N(6)-ubiquitinyl-[acceptor protein]-L-lysine.</text>
        <dbReference type="EC" id="2.3.2.27"/>
    </reaction>
</comment>
<dbReference type="CDD" id="cd23116">
    <property type="entry name" value="RING-H2_AIRP1-like"/>
    <property type="match status" value="1"/>
</dbReference>
<evidence type="ECO:0000313" key="12">
    <source>
        <dbReference type="EMBL" id="KAG6782801.1"/>
    </source>
</evidence>
<dbReference type="EMBL" id="JAAWWB010000005">
    <property type="protein sequence ID" value="KAG6782801.1"/>
    <property type="molecule type" value="Genomic_DNA"/>
</dbReference>
<evidence type="ECO:0000256" key="5">
    <source>
        <dbReference type="ARBA" id="ARBA00022771"/>
    </source>
</evidence>
<dbReference type="PANTHER" id="PTHR46463">
    <property type="entry name" value="ZINC FINGER, RING/FYVE/PHD-TYPE"/>
    <property type="match status" value="1"/>
</dbReference>
<name>A0A8X8A9J3_POPTO</name>
<evidence type="ECO:0000259" key="11">
    <source>
        <dbReference type="PROSITE" id="PS50089"/>
    </source>
</evidence>